<keyword evidence="3" id="KW-1185">Reference proteome</keyword>
<dbReference type="PANTHER" id="PTHR46406">
    <property type="entry name" value="NITRIC OXIDE-ASSOCIATED PROTEIN 1"/>
    <property type="match status" value="1"/>
</dbReference>
<accession>A0A7F5RLQ7</accession>
<gene>
    <name evidence="4" type="primary">LOC108733312</name>
</gene>
<evidence type="ECO:0000259" key="2">
    <source>
        <dbReference type="Pfam" id="PF21516"/>
    </source>
</evidence>
<protein>
    <submittedName>
        <fullName evidence="4">Nitric oxide-associated protein 1</fullName>
    </submittedName>
</protein>
<dbReference type="Pfam" id="PF21516">
    <property type="entry name" value="YqeH-like_C"/>
    <property type="match status" value="1"/>
</dbReference>
<dbReference type="GO" id="GO:0005525">
    <property type="term" value="F:GTP binding"/>
    <property type="evidence" value="ECO:0007669"/>
    <property type="project" value="InterPro"/>
</dbReference>
<dbReference type="FunCoup" id="A0A7F5RLQ7">
    <property type="interactions" value="1461"/>
</dbReference>
<dbReference type="OrthoDB" id="1696305at2759"/>
<dbReference type="InterPro" id="IPR006073">
    <property type="entry name" value="GTP-bd"/>
</dbReference>
<reference evidence="4" key="1">
    <citation type="submission" date="2025-08" db="UniProtKB">
        <authorList>
            <consortium name="RefSeq"/>
        </authorList>
    </citation>
    <scope>IDENTIFICATION</scope>
    <source>
        <tissue evidence="4">Entire body</tissue>
    </source>
</reference>
<evidence type="ECO:0000313" key="4">
    <source>
        <dbReference type="RefSeq" id="XP_025836948.1"/>
    </source>
</evidence>
<evidence type="ECO:0000259" key="1">
    <source>
        <dbReference type="Pfam" id="PF01926"/>
    </source>
</evidence>
<dbReference type="CDD" id="cd01855">
    <property type="entry name" value="YqeH"/>
    <property type="match status" value="1"/>
</dbReference>
<organism evidence="3 4">
    <name type="scientific">Agrilus planipennis</name>
    <name type="common">Emerald ash borer</name>
    <name type="synonym">Agrilus marcopoli</name>
    <dbReference type="NCBI Taxonomy" id="224129"/>
    <lineage>
        <taxon>Eukaryota</taxon>
        <taxon>Metazoa</taxon>
        <taxon>Ecdysozoa</taxon>
        <taxon>Arthropoda</taxon>
        <taxon>Hexapoda</taxon>
        <taxon>Insecta</taxon>
        <taxon>Pterygota</taxon>
        <taxon>Neoptera</taxon>
        <taxon>Endopterygota</taxon>
        <taxon>Coleoptera</taxon>
        <taxon>Polyphaga</taxon>
        <taxon>Elateriformia</taxon>
        <taxon>Buprestoidea</taxon>
        <taxon>Buprestidae</taxon>
        <taxon>Agrilinae</taxon>
        <taxon>Agrilus</taxon>
    </lineage>
</organism>
<dbReference type="InterPro" id="IPR027417">
    <property type="entry name" value="P-loop_NTPase"/>
</dbReference>
<proteinExistence type="predicted"/>
<dbReference type="SUPFAM" id="SSF52540">
    <property type="entry name" value="P-loop containing nucleoside triphosphate hydrolases"/>
    <property type="match status" value="1"/>
</dbReference>
<dbReference type="InParanoid" id="A0A7F5RLQ7"/>
<name>A0A7F5RLQ7_AGRPL</name>
<dbReference type="Gene3D" id="3.40.50.300">
    <property type="entry name" value="P-loop containing nucleotide triphosphate hydrolases"/>
    <property type="match status" value="1"/>
</dbReference>
<dbReference type="GeneID" id="108733312"/>
<feature type="domain" description="NOA1/YqeH-like C-terminal" evidence="2">
    <location>
        <begin position="582"/>
        <end position="685"/>
    </location>
</feature>
<sequence length="711" mass="80866">MLFIIKNCHKIKQQIICKVCRLQHSTQLKGGSTESPRKNVEELIKKLDKKILFSSYMNVKYSHLKFTKGKTVSEKLRHLEEDNLKSLRFVQPLPVYLKYRDGEQEDLESSKVDCSPDVVQFPFSVTHTEIASDTNGQPEDLLETEAPSEAAISEVKKREELLKERKQKWMSAYENYPYDLMQEQDEIDDDNSFTPLVNYGTPDPKSRISKIPCGGCGAFLHCKDASIPGYIPSEIFKTFRTHEVEEIRSIVCQRCYFLKEFNTALQVRVSPDEYPKVLEVIRREKALILLLIDLLDFPCSIWPGITDIIGRKKPVMIIGNKVDLLPSDSSSYLTRIKTVLTESVKEMGLEATNVVHTALISALTGWGVEELITKIHSVWGTKGDIYLVGCTNVGKSSLFNVLLQSDFCKVKASDLIHRATTSCWPGTTLNLLKFPILRPSGWRLYVRTKRLNSSNRIAAMERRLRKEMLKQTRNPKYATLIGHIDKTFSENGMEKQREFSSPEQMGIDATDPEYAMGKWCYDTPGVVRPDQIIHLLTTEELTKTLPKKLIRPYTIRVKQNSTVFIAGLARLDYLKGPDSVLLTIFRSEHLPITVCKTEDAEELYETFVGTEMLSVPEGTDQRLREWPGLKAGDSMTIDGIHWDVSCGDIVLSNAGWITVTFGGDVKAEFKPWTPEARGIFLRKSLLPFAVTLRGKKIRRSLAYTSNKIFIE</sequence>
<dbReference type="Pfam" id="PF01926">
    <property type="entry name" value="MMR_HSR1"/>
    <property type="match status" value="1"/>
</dbReference>
<dbReference type="AlphaFoldDB" id="A0A7F5RLQ7"/>
<dbReference type="InterPro" id="IPR048422">
    <property type="entry name" value="NOA1/YqeH-like_C"/>
</dbReference>
<dbReference type="KEGG" id="apln:108733312"/>
<dbReference type="Proteomes" id="UP000192223">
    <property type="component" value="Unplaced"/>
</dbReference>
<dbReference type="PANTHER" id="PTHR46406:SF1">
    <property type="entry name" value="NITRIC OXIDE-ASSOCIATED PROTEIN 1"/>
    <property type="match status" value="1"/>
</dbReference>
<evidence type="ECO:0000313" key="3">
    <source>
        <dbReference type="Proteomes" id="UP000192223"/>
    </source>
</evidence>
<dbReference type="InterPro" id="IPR052807">
    <property type="entry name" value="Mito_transl_resp_regulator"/>
</dbReference>
<dbReference type="RefSeq" id="XP_025836948.1">
    <property type="nucleotide sequence ID" value="XM_025981163.1"/>
</dbReference>
<feature type="domain" description="G" evidence="1">
    <location>
        <begin position="385"/>
        <end position="433"/>
    </location>
</feature>